<dbReference type="Gene3D" id="1.20.1250.20">
    <property type="entry name" value="MFS general substrate transporter like domains"/>
    <property type="match status" value="1"/>
</dbReference>
<dbReference type="GO" id="GO:0060090">
    <property type="term" value="F:molecular adaptor activity"/>
    <property type="evidence" value="ECO:0007669"/>
    <property type="project" value="TreeGrafter"/>
</dbReference>
<keyword evidence="7 15" id="KW-1133">Transmembrane helix</keyword>
<dbReference type="Pfam" id="PF12842">
    <property type="entry name" value="DUF3819"/>
    <property type="match status" value="1"/>
</dbReference>
<evidence type="ECO:0000256" key="2">
    <source>
        <dbReference type="ARBA" id="ARBA00004141"/>
    </source>
</evidence>
<dbReference type="GO" id="GO:0005634">
    <property type="term" value="C:nucleus"/>
    <property type="evidence" value="ECO:0007669"/>
    <property type="project" value="UniProtKB-SubCell"/>
</dbReference>
<evidence type="ECO:0000256" key="14">
    <source>
        <dbReference type="ARBA" id="ARBA00074459"/>
    </source>
</evidence>
<keyword evidence="4" id="KW-0813">Transport</keyword>
<dbReference type="Gene3D" id="1.25.40.180">
    <property type="match status" value="1"/>
</dbReference>
<evidence type="ECO:0000256" key="5">
    <source>
        <dbReference type="ARBA" id="ARBA00022491"/>
    </source>
</evidence>
<dbReference type="InterPro" id="IPR055454">
    <property type="entry name" value="CNOT1-like_NOT1_connector"/>
</dbReference>
<dbReference type="GO" id="GO:0000932">
    <property type="term" value="C:P-body"/>
    <property type="evidence" value="ECO:0007669"/>
    <property type="project" value="TreeGrafter"/>
</dbReference>
<dbReference type="STRING" id="945553.A0A0D2Q6J3"/>
<comment type="catalytic activity">
    <reaction evidence="12">
        <text>myo-inositol(out) + H(+)(out) = myo-inositol(in) + H(+)(in)</text>
        <dbReference type="Rhea" id="RHEA:60364"/>
        <dbReference type="ChEBI" id="CHEBI:15378"/>
        <dbReference type="ChEBI" id="CHEBI:17268"/>
    </reaction>
</comment>
<evidence type="ECO:0000256" key="9">
    <source>
        <dbReference type="ARBA" id="ARBA00023136"/>
    </source>
</evidence>
<dbReference type="SUPFAM" id="SSF103473">
    <property type="entry name" value="MFS general substrate transporter"/>
    <property type="match status" value="1"/>
</dbReference>
<evidence type="ECO:0000256" key="8">
    <source>
        <dbReference type="ARBA" id="ARBA00023015"/>
    </source>
</evidence>
<evidence type="ECO:0000256" key="4">
    <source>
        <dbReference type="ARBA" id="ARBA00022448"/>
    </source>
</evidence>
<dbReference type="Pfam" id="PF04054">
    <property type="entry name" value="Not1"/>
    <property type="match status" value="1"/>
</dbReference>
<dbReference type="InterPro" id="IPR036259">
    <property type="entry name" value="MFS_trans_sf"/>
</dbReference>
<dbReference type="InterPro" id="IPR038535">
    <property type="entry name" value="CNOT1_TTP_bind_sf"/>
</dbReference>
<dbReference type="CDD" id="cd20710">
    <property type="entry name" value="NOT1_connector"/>
    <property type="match status" value="1"/>
</dbReference>
<dbReference type="GO" id="GO:0017148">
    <property type="term" value="P:negative regulation of translation"/>
    <property type="evidence" value="ECO:0007669"/>
    <property type="project" value="InterPro"/>
</dbReference>
<evidence type="ECO:0000256" key="6">
    <source>
        <dbReference type="ARBA" id="ARBA00022692"/>
    </source>
</evidence>
<name>A0A0D2Q6J3_HYPSF</name>
<dbReference type="GO" id="GO:0000289">
    <property type="term" value="P:nuclear-transcribed mRNA poly(A) tail shortening"/>
    <property type="evidence" value="ECO:0007669"/>
    <property type="project" value="UniProtKB-ARBA"/>
</dbReference>
<comment type="similarity">
    <text evidence="3">Belongs to the major facilitator superfamily. Sugar transporter (TC 2.A.1.1) family.</text>
</comment>
<feature type="domain" description="Major facilitator superfamily (MFS) profile" evidence="16">
    <location>
        <begin position="14"/>
        <end position="433"/>
    </location>
</feature>
<evidence type="ECO:0000256" key="12">
    <source>
        <dbReference type="ARBA" id="ARBA00049119"/>
    </source>
</evidence>
<evidence type="ECO:0000256" key="7">
    <source>
        <dbReference type="ARBA" id="ARBA00022989"/>
    </source>
</evidence>
<evidence type="ECO:0000313" key="18">
    <source>
        <dbReference type="Proteomes" id="UP000054270"/>
    </source>
</evidence>
<dbReference type="PANTHER" id="PTHR13162:SF8">
    <property type="entry name" value="CCR4-NOT TRANSCRIPTION COMPLEX SUBUNIT 1"/>
    <property type="match status" value="1"/>
</dbReference>
<dbReference type="Pfam" id="PF16418">
    <property type="entry name" value="CNOT1_HEAT"/>
    <property type="match status" value="1"/>
</dbReference>
<feature type="transmembrane region" description="Helical" evidence="15">
    <location>
        <begin position="250"/>
        <end position="270"/>
    </location>
</feature>
<dbReference type="EMBL" id="KN817524">
    <property type="protein sequence ID" value="KJA27290.1"/>
    <property type="molecule type" value="Genomic_DNA"/>
</dbReference>
<dbReference type="InterPro" id="IPR040398">
    <property type="entry name" value="Not1"/>
</dbReference>
<feature type="transmembrane region" description="Helical" evidence="15">
    <location>
        <begin position="159"/>
        <end position="178"/>
    </location>
</feature>
<dbReference type="Proteomes" id="UP000054270">
    <property type="component" value="Unassembled WGS sequence"/>
</dbReference>
<dbReference type="InterPro" id="IPR020846">
    <property type="entry name" value="MFS_dom"/>
</dbReference>
<evidence type="ECO:0000256" key="3">
    <source>
        <dbReference type="ARBA" id="ARBA00010992"/>
    </source>
</evidence>
<dbReference type="InterPro" id="IPR005828">
    <property type="entry name" value="MFS_sugar_transport-like"/>
</dbReference>
<keyword evidence="9 15" id="KW-0472">Membrane</keyword>
<dbReference type="Pfam" id="PF16415">
    <property type="entry name" value="CNOT1_CAF1_bind"/>
    <property type="match status" value="1"/>
</dbReference>
<dbReference type="PANTHER" id="PTHR13162">
    <property type="entry name" value="CCR4-NOT TRANSCRIPTION COMPLEX"/>
    <property type="match status" value="1"/>
</dbReference>
<dbReference type="Pfam" id="PF25097">
    <property type="entry name" value="ARM_Cnot1"/>
    <property type="match status" value="1"/>
</dbReference>
<evidence type="ECO:0000259" key="16">
    <source>
        <dbReference type="PROSITE" id="PS50850"/>
    </source>
</evidence>
<dbReference type="FunFam" id="1.25.40.180:FF:000012">
    <property type="entry name" value="Ccr4-Not transcription complex subunit"/>
    <property type="match status" value="1"/>
</dbReference>
<dbReference type="Pfam" id="PF16417">
    <property type="entry name" value="CNOT1_TTP_bind"/>
    <property type="match status" value="1"/>
</dbReference>
<proteinExistence type="inferred from homology"/>
<accession>A0A0D2Q6J3</accession>
<comment type="function">
    <text evidence="13">Acts as a component of the CCR4-NOT core complex, which in the nucleus seems to be a general transcription factor, and in the cytoplasm the major mRNA deadenylase involved in mRNA turnover. The NOT protein subcomplex negatively regulates the basal and activated transcription of many genes. Preferentially affects TC-type TATA element-dependent transcription. Could directly or indirectly inhibit component(s) of the general transcription machinery.</text>
</comment>
<dbReference type="Pfam" id="PF00083">
    <property type="entry name" value="Sugar_tr"/>
    <property type="match status" value="1"/>
</dbReference>
<dbReference type="Gene3D" id="1.25.40.800">
    <property type="match status" value="1"/>
</dbReference>
<dbReference type="PRINTS" id="PR00171">
    <property type="entry name" value="SUGRTRNSPORT"/>
</dbReference>
<keyword evidence="10" id="KW-0804">Transcription</keyword>
<dbReference type="InterPro" id="IPR003663">
    <property type="entry name" value="Sugar/inositol_transpt"/>
</dbReference>
<feature type="transmembrane region" description="Helical" evidence="15">
    <location>
        <begin position="282"/>
        <end position="302"/>
    </location>
</feature>
<evidence type="ECO:0000256" key="13">
    <source>
        <dbReference type="ARBA" id="ARBA00059181"/>
    </source>
</evidence>
<evidence type="ECO:0000256" key="10">
    <source>
        <dbReference type="ARBA" id="ARBA00023163"/>
    </source>
</evidence>
<dbReference type="InterPro" id="IPR032193">
    <property type="entry name" value="CNOT1_TTP_bind"/>
</dbReference>
<evidence type="ECO:0000313" key="17">
    <source>
        <dbReference type="EMBL" id="KJA27290.1"/>
    </source>
</evidence>
<keyword evidence="8" id="KW-0805">Transcription regulation</keyword>
<comment type="subcellular location">
    <subcellularLocation>
        <location evidence="2">Membrane</location>
        <topology evidence="2">Multi-pass membrane protein</topology>
    </subcellularLocation>
    <subcellularLocation>
        <location evidence="1">Nucleus</location>
    </subcellularLocation>
</comment>
<gene>
    <name evidence="17" type="ORF">HYPSUDRAFT_130991</name>
</gene>
<feature type="transmembrane region" description="Helical" evidence="15">
    <location>
        <begin position="314"/>
        <end position="332"/>
    </location>
</feature>
<keyword evidence="6 15" id="KW-0812">Transmembrane</keyword>
<dbReference type="GO" id="GO:0016020">
    <property type="term" value="C:membrane"/>
    <property type="evidence" value="ECO:0007669"/>
    <property type="project" value="UniProtKB-SubCell"/>
</dbReference>
<dbReference type="Gene3D" id="1.25.40.790">
    <property type="match status" value="1"/>
</dbReference>
<organism evidence="17 18">
    <name type="scientific">Hypholoma sublateritium (strain FD-334 SS-4)</name>
    <dbReference type="NCBI Taxonomy" id="945553"/>
    <lineage>
        <taxon>Eukaryota</taxon>
        <taxon>Fungi</taxon>
        <taxon>Dikarya</taxon>
        <taxon>Basidiomycota</taxon>
        <taxon>Agaricomycotina</taxon>
        <taxon>Agaricomycetes</taxon>
        <taxon>Agaricomycetidae</taxon>
        <taxon>Agaricales</taxon>
        <taxon>Agaricineae</taxon>
        <taxon>Strophariaceae</taxon>
        <taxon>Hypholoma</taxon>
    </lineage>
</organism>
<dbReference type="OrthoDB" id="1933107at2759"/>
<keyword evidence="11" id="KW-0539">Nucleus</keyword>
<dbReference type="InterPro" id="IPR032194">
    <property type="entry name" value="CNOT1_HEAT"/>
</dbReference>
<keyword evidence="18" id="KW-1185">Reference proteome</keyword>
<dbReference type="GO" id="GO:0022857">
    <property type="term" value="F:transmembrane transporter activity"/>
    <property type="evidence" value="ECO:0007669"/>
    <property type="project" value="InterPro"/>
</dbReference>
<dbReference type="Gene3D" id="1.25.40.840">
    <property type="entry name" value="CCR4-NOT transcription complex subunit 1 TTP binding domain"/>
    <property type="match status" value="1"/>
</dbReference>
<feature type="transmembrane region" description="Helical" evidence="15">
    <location>
        <begin position="125"/>
        <end position="147"/>
    </location>
</feature>
<dbReference type="InterPro" id="IPR024557">
    <property type="entry name" value="CNOT1_dom_4"/>
</dbReference>
<evidence type="ECO:0000256" key="11">
    <source>
        <dbReference type="ARBA" id="ARBA00023242"/>
    </source>
</evidence>
<keyword evidence="5" id="KW-0678">Repressor</keyword>
<dbReference type="InterPro" id="IPR032191">
    <property type="entry name" value="CNOT1_CAF1_bind"/>
</dbReference>
<dbReference type="OMA" id="IDEYHCY"/>
<protein>
    <recommendedName>
        <fullName evidence="14">General negative regulator of transcription subunit 1</fullName>
    </recommendedName>
</protein>
<dbReference type="GO" id="GO:0030015">
    <property type="term" value="C:CCR4-NOT core complex"/>
    <property type="evidence" value="ECO:0007669"/>
    <property type="project" value="InterPro"/>
</dbReference>
<feature type="transmembrane region" description="Helical" evidence="15">
    <location>
        <begin position="344"/>
        <end position="363"/>
    </location>
</feature>
<sequence length="2409" mass="270429">MPNGSSFTSYGWAVCLWALVIAFQYGYHISVLNQIQGVLTCKVTTPHAFPATPRLADCIPMSDLTFSLLTAIFTVGGLAGSLVANLVMDSSGRRGSNRICAIFMAVGTALMGLSNSLIFLLLGRFLIGVGSGLGVLTQLAIVSGIMLTQVAGLNLAAPFLWRYVFFLSFCLAAVQYLSSSVIVESPAFLLRRGRLEEHKTSARRLWGNTIPSLASEEALLDSEPAQATDASRDNVTIPQVFSLKEYRKSLAIVCSAMLAQQVSGMLFLYYSNDILEKSLPNLGAYISLGITVVNVIMTFPPILLIDKLGRRKLLLISTIGQLISLVFLGYGLNSGKSTISSISILTFVMSFAFGLGPIPFVIIPEVSPAHLSEQHGIDTYIHFIRRLLVHSQARLAANPPASAFDPSTSLTFRLLVQETQRLARDPFLADRFRDGVGGGEGESFRQFDFPRFVDRVGLRPLERLVLAAAIVSGQTRKELMIQAMGVIRAEFDNAVLELCHSPPLEHADFTQAQLTKLLSNLLSDGPSEAPILDSAQRQAMVVAGQTKIGKDAMGPILHRIFTKLSLQPNTSLVEVLIQLGPDITNNAEVIRGLLERFGITEANPPRDSQVIEIITTLSRLAGEGAVICDVGALVRALVSYNVPLNWPNVIKSFDWPDRHGVDTATLKMLIAILLNSPRDVEPHAVTGFWEPWANPMYQLKLLDALLSLPADTFNFVQLPGRRIVTVDDVSIASPTIKSLAANVQGQTWNSLELFQVLVRLASSDSTEIRHCVREMLDKAIKISAEIVHMGLLQVPDLPWNDIRSEYSRKLLAMFLAGHPNHQLVFMRIWQIDPSYLTTAFRDFYEENPLNITRILDVAQDLKILDALLEVQPFTFALDVAALASRREYLNLDKWLADNVTNYKAEFLRSVIHFLEQKMESEIATRLSDPAVENRTMSLNPNTITIILRFLRINSPLLDPNDVEACIEVRNTCLQVHPRLMILTPSSDIESGLTVVQYSNEIESEVDGIYKQMYDENTTIDEVIDMLQRYKSSSNPRDHEVFSCMIHFLFDEYKFFQSYYPPRELAMTGYLFGSLIRHSLIEYIPLGIALRYIIDALKCPPDTNLFKFGMQALSRFECRLAEWHPLCEALIRIPDLLEARPDLLSTIQRALNSPGVSGDNLSDAHLGSSNLSFEPVTPFAAIQPDEITETLEVPPEELSDRILFIVNNLAPNNFDSKVEEMREQFADQYSRWFANYLVDQRISTEPNNLPLYLRFLDSLDRQLLLKLIIQETFVKAAALLNSDRSISGPSDRGALKTVGTWLGTITLARDQPIKHKNLSFKDLLIEGYDSGRLVVAIPFVCKTLEPCVKSKVFKPPNPWLMAVISLLAELYHFAELKLNLKFDIEILCKSLDLDLSTVEPTTILRNRPLESMTGQVSDSQVLVLGGQSNAEAHRALGAHIEAILVSLVHQVHISNQLAPINVNPTFKRAVQQAVDRAVREIILPVVERSVTIAGISTRELVAKDFATEPNEERLRRAGHLMAQKLAGSLALVTCKEPLKSNLATHLRQYLIDHGFNEQIVSEQVVSLLVQDNLDAACAAIEKAAMERAVNDVDDGFSTSYEVRRRHRELHSTQPFWDPSVPLSNFTAALPDPLRIKPSGVQAHQLVVYQDFGKFLYTYIYFNANILQRREMPSGGLIRLHTHQEAMERFAILTRDLEAVMLQYPSQSLGSLAANHDIRHLVRQIILLADEAADRERTPLMMSQKIVQLLYKTNSHLGREVYVALLDQLCRSFEDVAKEAITWLLYAEDERKFNVPVTVTLLRSGLINTTLQDQQLAKLLYEDPRPILLSFAANLIRECLSSDPPVATQNQFAYSIEIFGRLSVAGKANEDVNRLLDDLRGVRRTSLASPADTAFAVAKPDDAMRERLFICFQQWINIFQRSASPEKSFVPFITQLTKQGILKAEDASSFFFRVCTETSVNHFNKCVETGEYDYAFQAVDAMSRLIVYIIKYHGDASGVNNDQAKVHYFKKILSIFVLVLSSQHEAQATFSQKPFFRFFSSLVNDLHSIESHLGPVYFQLLIVISDTYSSLQPIYFPGFAFSWMCLISHRLFMPKLLMSENREGWDAFHKLLLSLFNFLAPFLKDGDLQVAARDLYRGALRLLLVLIHDFPEFLSEYYFTLCDVIPPRCIQFRNIVLSAFPPAIILPDPNLRNIKFDTIPEMGPIPPILSDFTSGLKNGDLRVYLDQYLLNRGAPSFLPSLKDRLRVKADDDSESYNLSLINSLVMYIGVSSVAQAKARSGSALFTPSDPGVVALQYLALNLDVEGQHHLLSSMILHLRYPNAHTHWFSSLILYLFLEVSDERFREVITKVLLERFIVHRPHPWGALVTFIELLRNPKYDFWNKKFIRIGPEVTLLLESVSTFSLRHESIH</sequence>
<evidence type="ECO:0000256" key="1">
    <source>
        <dbReference type="ARBA" id="ARBA00004123"/>
    </source>
</evidence>
<feature type="transmembrane region" description="Helical" evidence="15">
    <location>
        <begin position="99"/>
        <end position="119"/>
    </location>
</feature>
<reference evidence="18" key="1">
    <citation type="submission" date="2014-04" db="EMBL/GenBank/DDBJ databases">
        <title>Evolutionary Origins and Diversification of the Mycorrhizal Mutualists.</title>
        <authorList>
            <consortium name="DOE Joint Genome Institute"/>
            <consortium name="Mycorrhizal Genomics Consortium"/>
            <person name="Kohler A."/>
            <person name="Kuo A."/>
            <person name="Nagy L.G."/>
            <person name="Floudas D."/>
            <person name="Copeland A."/>
            <person name="Barry K.W."/>
            <person name="Cichocki N."/>
            <person name="Veneault-Fourrey C."/>
            <person name="LaButti K."/>
            <person name="Lindquist E.A."/>
            <person name="Lipzen A."/>
            <person name="Lundell T."/>
            <person name="Morin E."/>
            <person name="Murat C."/>
            <person name="Riley R."/>
            <person name="Ohm R."/>
            <person name="Sun H."/>
            <person name="Tunlid A."/>
            <person name="Henrissat B."/>
            <person name="Grigoriev I.V."/>
            <person name="Hibbett D.S."/>
            <person name="Martin F."/>
        </authorList>
    </citation>
    <scope>NUCLEOTIDE SEQUENCE [LARGE SCALE GENOMIC DNA]</scope>
    <source>
        <strain evidence="18">FD-334 SS-4</strain>
    </source>
</reference>
<feature type="transmembrane region" description="Helical" evidence="15">
    <location>
        <begin position="7"/>
        <end position="27"/>
    </location>
</feature>
<evidence type="ECO:0000256" key="15">
    <source>
        <dbReference type="SAM" id="Phobius"/>
    </source>
</evidence>
<dbReference type="PROSITE" id="PS50850">
    <property type="entry name" value="MFS"/>
    <property type="match status" value="1"/>
</dbReference>
<feature type="transmembrane region" description="Helical" evidence="15">
    <location>
        <begin position="64"/>
        <end position="87"/>
    </location>
</feature>
<dbReference type="InterPro" id="IPR007196">
    <property type="entry name" value="CCR4-Not_Not1_C"/>
</dbReference>